<reference evidence="7" key="1">
    <citation type="journal article" date="2019" name="Int. J. Syst. Evol. Microbiol.">
        <title>The Global Catalogue of Microorganisms (GCM) 10K type strain sequencing project: providing services to taxonomists for standard genome sequencing and annotation.</title>
        <authorList>
            <consortium name="The Broad Institute Genomics Platform"/>
            <consortium name="The Broad Institute Genome Sequencing Center for Infectious Disease"/>
            <person name="Wu L."/>
            <person name="Ma J."/>
        </authorList>
    </citation>
    <scope>NUCLEOTIDE SEQUENCE [LARGE SCALE GENOMIC DNA]</scope>
    <source>
        <strain evidence="7">JCM 9377</strain>
    </source>
</reference>
<dbReference type="InterPro" id="IPR013519">
    <property type="entry name" value="Int_alpha_beta-p"/>
</dbReference>
<keyword evidence="3" id="KW-0378">Hydrolase</keyword>
<dbReference type="PANTHER" id="PTHR23221">
    <property type="entry name" value="GLYCOSYLPHOSPHATIDYLINOSITOL PHOSPHOLIPASE D"/>
    <property type="match status" value="1"/>
</dbReference>
<keyword evidence="2" id="KW-0677">Repeat</keyword>
<keyword evidence="4" id="KW-0325">Glycoprotein</keyword>
<keyword evidence="1 5" id="KW-0732">Signal</keyword>
<keyword evidence="7" id="KW-1185">Reference proteome</keyword>
<feature type="signal peptide" evidence="5">
    <location>
        <begin position="1"/>
        <end position="23"/>
    </location>
</feature>
<evidence type="ECO:0000313" key="6">
    <source>
        <dbReference type="EMBL" id="GAA3215422.1"/>
    </source>
</evidence>
<evidence type="ECO:0000256" key="3">
    <source>
        <dbReference type="ARBA" id="ARBA00022801"/>
    </source>
</evidence>
<dbReference type="RefSeq" id="WP_344829561.1">
    <property type="nucleotide sequence ID" value="NZ_BAAAUV010000008.1"/>
</dbReference>
<name>A0ABP6QB12_9ACTN</name>
<gene>
    <name evidence="6" type="ORF">GCM10010468_36820</name>
</gene>
<comment type="caution">
    <text evidence="6">The sequence shown here is derived from an EMBL/GenBank/DDBJ whole genome shotgun (WGS) entry which is preliminary data.</text>
</comment>
<dbReference type="EMBL" id="BAAAUV010000008">
    <property type="protein sequence ID" value="GAA3215422.1"/>
    <property type="molecule type" value="Genomic_DNA"/>
</dbReference>
<evidence type="ECO:0000256" key="4">
    <source>
        <dbReference type="ARBA" id="ARBA00023180"/>
    </source>
</evidence>
<evidence type="ECO:0000256" key="1">
    <source>
        <dbReference type="ARBA" id="ARBA00022729"/>
    </source>
</evidence>
<dbReference type="PROSITE" id="PS51470">
    <property type="entry name" value="FG_GAP"/>
    <property type="match status" value="2"/>
</dbReference>
<dbReference type="Pfam" id="PF01839">
    <property type="entry name" value="FG-GAP"/>
    <property type="match status" value="3"/>
</dbReference>
<dbReference type="SMART" id="SM00191">
    <property type="entry name" value="Int_alpha"/>
    <property type="match status" value="3"/>
</dbReference>
<dbReference type="InterPro" id="IPR028994">
    <property type="entry name" value="Integrin_alpha_N"/>
</dbReference>
<feature type="chain" id="PRO_5046101748" evidence="5">
    <location>
        <begin position="24"/>
        <end position="466"/>
    </location>
</feature>
<accession>A0ABP6QB12</accession>
<dbReference type="PANTHER" id="PTHR23221:SF7">
    <property type="entry name" value="PHOSPHATIDYLINOSITOL-GLYCAN-SPECIFIC PHOSPHOLIPASE D"/>
    <property type="match status" value="1"/>
</dbReference>
<protein>
    <submittedName>
        <fullName evidence="6">FG-GAP repeat protein</fullName>
    </submittedName>
</protein>
<dbReference type="Gene3D" id="2.130.10.130">
    <property type="entry name" value="Integrin alpha, N-terminal"/>
    <property type="match status" value="3"/>
</dbReference>
<evidence type="ECO:0000313" key="7">
    <source>
        <dbReference type="Proteomes" id="UP001501237"/>
    </source>
</evidence>
<evidence type="ECO:0000256" key="2">
    <source>
        <dbReference type="ARBA" id="ARBA00022737"/>
    </source>
</evidence>
<sequence>MKTALAVLSAAACAVALPPAAHAERRAPAAPGDFNGDGLRDLAAESPVGLIRGRSGGFVSVVLSGGRGHQTITQDWPGVAGEAGHSSCRFGWPADSADFDRDGYADLALGSRCDDPDQGGGIAYAPSVSIIYGGPGGLSRRAVELAYAVPDRETTAFQALMGLTAGDVTGDGDPDLVVTGWEENRSVLRIYDGLAGGRLTARISGTHLAYGVSGPLIGDFNGDGRNDLATLTHRYQKAGILQLRLGVPGGLGPARTLPAPGVTGAVGDVNGDGRDDLVTGVPYSPRKVVGGVRVFLGTRTGLAKPRTLTRAAKGVPGTPRKGDLFGWTLSVGDLNGDGRDDVAAGAATDKVGGHADAGTVTVLYGSKKGLTGTGARRITQATGGVPGSPERGDRFGSAVSLTDLTGDGRADLTVGSSGEDNPEGRLWIFTDVRRPRVTTLSTTLLGVHGRQAYLGRILLPAVFAPS</sequence>
<proteinExistence type="predicted"/>
<dbReference type="Proteomes" id="UP001501237">
    <property type="component" value="Unassembled WGS sequence"/>
</dbReference>
<dbReference type="Pfam" id="PF13517">
    <property type="entry name" value="FG-GAP_3"/>
    <property type="match status" value="1"/>
</dbReference>
<evidence type="ECO:0000256" key="5">
    <source>
        <dbReference type="SAM" id="SignalP"/>
    </source>
</evidence>
<organism evidence="6 7">
    <name type="scientific">Actinocorallia longicatena</name>
    <dbReference type="NCBI Taxonomy" id="111803"/>
    <lineage>
        <taxon>Bacteria</taxon>
        <taxon>Bacillati</taxon>
        <taxon>Actinomycetota</taxon>
        <taxon>Actinomycetes</taxon>
        <taxon>Streptosporangiales</taxon>
        <taxon>Thermomonosporaceae</taxon>
        <taxon>Actinocorallia</taxon>
    </lineage>
</organism>
<dbReference type="SUPFAM" id="SSF69318">
    <property type="entry name" value="Integrin alpha N-terminal domain"/>
    <property type="match status" value="2"/>
</dbReference>
<dbReference type="InterPro" id="IPR013517">
    <property type="entry name" value="FG-GAP"/>
</dbReference>